<protein>
    <submittedName>
        <fullName evidence="1">Uncharacterized protein</fullName>
    </submittedName>
</protein>
<accession>A0A9Q3BZV3</accession>
<gene>
    <name evidence="1" type="ORF">O181_013430</name>
</gene>
<dbReference type="EMBL" id="AVOT02003507">
    <property type="protein sequence ID" value="MBW0473715.1"/>
    <property type="molecule type" value="Genomic_DNA"/>
</dbReference>
<evidence type="ECO:0000313" key="1">
    <source>
        <dbReference type="EMBL" id="MBW0473715.1"/>
    </source>
</evidence>
<name>A0A9Q3BZV3_9BASI</name>
<keyword evidence="2" id="KW-1185">Reference proteome</keyword>
<dbReference type="AlphaFoldDB" id="A0A9Q3BZV3"/>
<proteinExistence type="predicted"/>
<reference evidence="1" key="1">
    <citation type="submission" date="2021-03" db="EMBL/GenBank/DDBJ databases">
        <title>Draft genome sequence of rust myrtle Austropuccinia psidii MF-1, a brazilian biotype.</title>
        <authorList>
            <person name="Quecine M.C."/>
            <person name="Pachon D.M.R."/>
            <person name="Bonatelli M.L."/>
            <person name="Correr F.H."/>
            <person name="Franceschini L.M."/>
            <person name="Leite T.F."/>
            <person name="Margarido G.R.A."/>
            <person name="Almeida C.A."/>
            <person name="Ferrarezi J.A."/>
            <person name="Labate C.A."/>
        </authorList>
    </citation>
    <scope>NUCLEOTIDE SEQUENCE</scope>
    <source>
        <strain evidence="1">MF-1</strain>
    </source>
</reference>
<comment type="caution">
    <text evidence="1">The sequence shown here is derived from an EMBL/GenBank/DDBJ whole genome shotgun (WGS) entry which is preliminary data.</text>
</comment>
<organism evidence="1 2">
    <name type="scientific">Austropuccinia psidii MF-1</name>
    <dbReference type="NCBI Taxonomy" id="1389203"/>
    <lineage>
        <taxon>Eukaryota</taxon>
        <taxon>Fungi</taxon>
        <taxon>Dikarya</taxon>
        <taxon>Basidiomycota</taxon>
        <taxon>Pucciniomycotina</taxon>
        <taxon>Pucciniomycetes</taxon>
        <taxon>Pucciniales</taxon>
        <taxon>Sphaerophragmiaceae</taxon>
        <taxon>Austropuccinia</taxon>
    </lineage>
</organism>
<dbReference type="Proteomes" id="UP000765509">
    <property type="component" value="Unassembled WGS sequence"/>
</dbReference>
<sequence>MSPSRLSMWASKTVLVPNHQTGTSPSALWRCLLLMVLDHPQGIQKIWAHWGPVDPLDPREAVLVLGDCRQWAVKNQNWPKVPELESFL</sequence>
<evidence type="ECO:0000313" key="2">
    <source>
        <dbReference type="Proteomes" id="UP000765509"/>
    </source>
</evidence>